<accession>A0AAV8QK21</accession>
<comment type="caution">
    <text evidence="1">The sequence shown here is derived from an EMBL/GenBank/DDBJ whole genome shotgun (WGS) entry which is preliminary data.</text>
</comment>
<dbReference type="Proteomes" id="UP001222027">
    <property type="component" value="Unassembled WGS sequence"/>
</dbReference>
<keyword evidence="2" id="KW-1185">Reference proteome</keyword>
<dbReference type="EMBL" id="JAQQAF010000006">
    <property type="protein sequence ID" value="KAJ8478917.1"/>
    <property type="molecule type" value="Genomic_DNA"/>
</dbReference>
<gene>
    <name evidence="1" type="ORF">OPV22_022644</name>
</gene>
<evidence type="ECO:0000313" key="1">
    <source>
        <dbReference type="EMBL" id="KAJ8478917.1"/>
    </source>
</evidence>
<dbReference type="AlphaFoldDB" id="A0AAV8QK21"/>
<protein>
    <submittedName>
        <fullName evidence="1">Uncharacterized protein</fullName>
    </submittedName>
</protein>
<sequence>MTHFRRYTCSILRSQPLWVPATTCTSSSLRTGTDRALYLLRWSAERGALISTLRTFEGAAKCSFRYSRQEPDTRGLYFTVAGCGVLGCQHFLLKLVQLLHPGVPDDLYPPLLNLSRFCIDIWAVLLGFERVPSLVLRASLYHLIDLSLKQRDRNTLELVASDNLVVWI</sequence>
<name>A0AAV8QK21_ENSVE</name>
<proteinExistence type="predicted"/>
<organism evidence="1 2">
    <name type="scientific">Ensete ventricosum</name>
    <name type="common">Abyssinian banana</name>
    <name type="synonym">Musa ensete</name>
    <dbReference type="NCBI Taxonomy" id="4639"/>
    <lineage>
        <taxon>Eukaryota</taxon>
        <taxon>Viridiplantae</taxon>
        <taxon>Streptophyta</taxon>
        <taxon>Embryophyta</taxon>
        <taxon>Tracheophyta</taxon>
        <taxon>Spermatophyta</taxon>
        <taxon>Magnoliopsida</taxon>
        <taxon>Liliopsida</taxon>
        <taxon>Zingiberales</taxon>
        <taxon>Musaceae</taxon>
        <taxon>Ensete</taxon>
    </lineage>
</organism>
<reference evidence="1 2" key="1">
    <citation type="submission" date="2022-12" db="EMBL/GenBank/DDBJ databases">
        <title>Chromosome-scale assembly of the Ensete ventricosum genome.</title>
        <authorList>
            <person name="Dussert Y."/>
            <person name="Stocks J."/>
            <person name="Wendawek A."/>
            <person name="Woldeyes F."/>
            <person name="Nichols R.A."/>
            <person name="Borrell J.S."/>
        </authorList>
    </citation>
    <scope>NUCLEOTIDE SEQUENCE [LARGE SCALE GENOMIC DNA]</scope>
    <source>
        <strain evidence="2">cv. Maze</strain>
        <tissue evidence="1">Seeds</tissue>
    </source>
</reference>
<evidence type="ECO:0000313" key="2">
    <source>
        <dbReference type="Proteomes" id="UP001222027"/>
    </source>
</evidence>